<comment type="caution">
    <text evidence="3">The sequence shown here is derived from an EMBL/GenBank/DDBJ whole genome shotgun (WGS) entry which is preliminary data.</text>
</comment>
<keyword evidence="4" id="KW-1185">Reference proteome</keyword>
<feature type="transmembrane region" description="Helical" evidence="2">
    <location>
        <begin position="75"/>
        <end position="97"/>
    </location>
</feature>
<evidence type="ECO:0000313" key="3">
    <source>
        <dbReference type="EMBL" id="MCM1987809.1"/>
    </source>
</evidence>
<keyword evidence="2" id="KW-0812">Transmembrane</keyword>
<dbReference type="AlphaFoldDB" id="A0A9E4ZJD6"/>
<keyword evidence="2" id="KW-0472">Membrane</keyword>
<organism evidence="3 4">
    <name type="scientific">Methanococcoides seepicolus</name>
    <dbReference type="NCBI Taxonomy" id="2828780"/>
    <lineage>
        <taxon>Archaea</taxon>
        <taxon>Methanobacteriati</taxon>
        <taxon>Methanobacteriota</taxon>
        <taxon>Stenosarchaea group</taxon>
        <taxon>Methanomicrobia</taxon>
        <taxon>Methanosarcinales</taxon>
        <taxon>Methanosarcinaceae</taxon>
        <taxon>Methanococcoides</taxon>
    </lineage>
</organism>
<dbReference type="Proteomes" id="UP001056766">
    <property type="component" value="Unassembled WGS sequence"/>
</dbReference>
<keyword evidence="2" id="KW-1133">Transmembrane helix</keyword>
<evidence type="ECO:0000256" key="2">
    <source>
        <dbReference type="SAM" id="Phobius"/>
    </source>
</evidence>
<evidence type="ECO:0000313" key="4">
    <source>
        <dbReference type="Proteomes" id="UP001056766"/>
    </source>
</evidence>
<gene>
    <name evidence="3" type="ORF">KDK67_12625</name>
</gene>
<feature type="transmembrane region" description="Helical" evidence="2">
    <location>
        <begin position="109"/>
        <end position="127"/>
    </location>
</feature>
<protein>
    <submittedName>
        <fullName evidence="3">Uncharacterized protein</fullName>
    </submittedName>
</protein>
<dbReference type="InterPro" id="IPR043941">
    <property type="entry name" value="EMC6-arch"/>
</dbReference>
<feature type="transmembrane region" description="Helical" evidence="2">
    <location>
        <begin position="46"/>
        <end position="69"/>
    </location>
</feature>
<sequence>MKKESKVKSDGTKKVVQTDAPAVSTKPAAIKVKTPEERKVAHIQGIIKTAVAAFLGMIAGLGAFLQFGAGTETKWYAVLVIVGVLAYYAQRFIYPAININTKEFGLKDWFYVEFIVIDFCLVTWVLLLN</sequence>
<name>A0A9E4ZJD6_9EURY</name>
<dbReference type="RefSeq" id="WP_250869165.1">
    <property type="nucleotide sequence ID" value="NZ_JAGSOI010000076.1"/>
</dbReference>
<feature type="region of interest" description="Disordered" evidence="1">
    <location>
        <begin position="1"/>
        <end position="22"/>
    </location>
</feature>
<dbReference type="EMBL" id="JAGSOI010000076">
    <property type="protein sequence ID" value="MCM1987809.1"/>
    <property type="molecule type" value="Genomic_DNA"/>
</dbReference>
<dbReference type="Pfam" id="PF19094">
    <property type="entry name" value="EMC6_arch"/>
    <property type="match status" value="1"/>
</dbReference>
<evidence type="ECO:0000256" key="1">
    <source>
        <dbReference type="SAM" id="MobiDB-lite"/>
    </source>
</evidence>
<reference evidence="3" key="2">
    <citation type="submission" date="2021-04" db="EMBL/GenBank/DDBJ databases">
        <authorList>
            <person name="Dong X."/>
        </authorList>
    </citation>
    <scope>NUCLEOTIDE SEQUENCE</scope>
    <source>
        <strain evidence="3">LLY</strain>
    </source>
</reference>
<proteinExistence type="predicted"/>
<feature type="compositionally biased region" description="Basic and acidic residues" evidence="1">
    <location>
        <begin position="1"/>
        <end position="13"/>
    </location>
</feature>
<accession>A0A9E4ZJD6</accession>
<reference evidence="3" key="1">
    <citation type="journal article" date="2021" name="mSystems">
        <title>Bacteria and Archaea Synergistically Convert Glycine Betaine to Biogenic Methane in the Formosa Cold Seep of the South China Sea.</title>
        <authorList>
            <person name="Li L."/>
            <person name="Zhang W."/>
            <person name="Zhang S."/>
            <person name="Song L."/>
            <person name="Sun Q."/>
            <person name="Zhang H."/>
            <person name="Xiang H."/>
            <person name="Dong X."/>
        </authorList>
    </citation>
    <scope>NUCLEOTIDE SEQUENCE</scope>
    <source>
        <strain evidence="3">LLY</strain>
    </source>
</reference>